<proteinExistence type="predicted"/>
<dbReference type="EMBL" id="JANEYF010002429">
    <property type="protein sequence ID" value="KAJ8946592.1"/>
    <property type="molecule type" value="Genomic_DNA"/>
</dbReference>
<dbReference type="Proteomes" id="UP001162156">
    <property type="component" value="Unassembled WGS sequence"/>
</dbReference>
<accession>A0AAV8Y6G5</accession>
<evidence type="ECO:0000313" key="2">
    <source>
        <dbReference type="Proteomes" id="UP001162156"/>
    </source>
</evidence>
<keyword evidence="2" id="KW-1185">Reference proteome</keyword>
<reference evidence="1" key="1">
    <citation type="journal article" date="2023" name="Insect Mol. Biol.">
        <title>Genome sequencing provides insights into the evolution of gene families encoding plant cell wall-degrading enzymes in longhorned beetles.</title>
        <authorList>
            <person name="Shin N.R."/>
            <person name="Okamura Y."/>
            <person name="Kirsch R."/>
            <person name="Pauchet Y."/>
        </authorList>
    </citation>
    <scope>NUCLEOTIDE SEQUENCE</scope>
    <source>
        <strain evidence="1">RBIC_L_NR</strain>
    </source>
</reference>
<evidence type="ECO:0008006" key="3">
    <source>
        <dbReference type="Google" id="ProtNLM"/>
    </source>
</evidence>
<sequence>MAISPPSNIINYDETNLNNDPGKRKIITKRGCKYPERVMNQTKYAVSIIFAASEDGVLLPSYVVYKAKHLYSTWIQGGPSKLNF</sequence>
<name>A0AAV8Y6G5_9CUCU</name>
<organism evidence="1 2">
    <name type="scientific">Rhamnusium bicolor</name>
    <dbReference type="NCBI Taxonomy" id="1586634"/>
    <lineage>
        <taxon>Eukaryota</taxon>
        <taxon>Metazoa</taxon>
        <taxon>Ecdysozoa</taxon>
        <taxon>Arthropoda</taxon>
        <taxon>Hexapoda</taxon>
        <taxon>Insecta</taxon>
        <taxon>Pterygota</taxon>
        <taxon>Neoptera</taxon>
        <taxon>Endopterygota</taxon>
        <taxon>Coleoptera</taxon>
        <taxon>Polyphaga</taxon>
        <taxon>Cucujiformia</taxon>
        <taxon>Chrysomeloidea</taxon>
        <taxon>Cerambycidae</taxon>
        <taxon>Lepturinae</taxon>
        <taxon>Rhagiini</taxon>
        <taxon>Rhamnusium</taxon>
    </lineage>
</organism>
<gene>
    <name evidence="1" type="ORF">NQ314_008847</name>
</gene>
<dbReference type="AlphaFoldDB" id="A0AAV8Y6G5"/>
<protein>
    <recommendedName>
        <fullName evidence="3">Transposase</fullName>
    </recommendedName>
</protein>
<evidence type="ECO:0000313" key="1">
    <source>
        <dbReference type="EMBL" id="KAJ8946592.1"/>
    </source>
</evidence>
<comment type="caution">
    <text evidence="1">The sequence shown here is derived from an EMBL/GenBank/DDBJ whole genome shotgun (WGS) entry which is preliminary data.</text>
</comment>